<dbReference type="Proteomes" id="UP000239203">
    <property type="component" value="Unassembled WGS sequence"/>
</dbReference>
<keyword evidence="2" id="KW-1185">Reference proteome</keyword>
<comment type="caution">
    <text evidence="1">The sequence shown here is derived from an EMBL/GenBank/DDBJ whole genome shotgun (WGS) entry which is preliminary data.</text>
</comment>
<reference evidence="1 2" key="1">
    <citation type="submission" date="2018-02" db="EMBL/GenBank/DDBJ databases">
        <title>Genomic Encyclopedia of Archaeal and Bacterial Type Strains, Phase II (KMG-II): from individual species to whole genera.</title>
        <authorList>
            <person name="Goeker M."/>
        </authorList>
    </citation>
    <scope>NUCLEOTIDE SEQUENCE [LARGE SCALE GENOMIC DNA]</scope>
    <source>
        <strain evidence="1 2">YU 961-1</strain>
    </source>
</reference>
<dbReference type="RefSeq" id="WP_245931421.1">
    <property type="nucleotide sequence ID" value="NZ_CP154825.1"/>
</dbReference>
<evidence type="ECO:0000313" key="1">
    <source>
        <dbReference type="EMBL" id="PPK66090.1"/>
    </source>
</evidence>
<gene>
    <name evidence="1" type="ORF">CLV40_11154</name>
</gene>
<sequence>MSRTFDVVPGAVVRRILDADRAAVQGVVDDAYRARHKGVTVNPDSYFLRFPDKPDARIIALPA</sequence>
<protein>
    <submittedName>
        <fullName evidence="1">Uncharacterized protein</fullName>
    </submittedName>
</protein>
<accession>A0A2S6GLN2</accession>
<dbReference type="AlphaFoldDB" id="A0A2S6GLN2"/>
<organism evidence="1 2">
    <name type="scientific">Actinokineospora auranticolor</name>
    <dbReference type="NCBI Taxonomy" id="155976"/>
    <lineage>
        <taxon>Bacteria</taxon>
        <taxon>Bacillati</taxon>
        <taxon>Actinomycetota</taxon>
        <taxon>Actinomycetes</taxon>
        <taxon>Pseudonocardiales</taxon>
        <taxon>Pseudonocardiaceae</taxon>
        <taxon>Actinokineospora</taxon>
    </lineage>
</organism>
<name>A0A2S6GLN2_9PSEU</name>
<dbReference type="EMBL" id="PTIX01000011">
    <property type="protein sequence ID" value="PPK66090.1"/>
    <property type="molecule type" value="Genomic_DNA"/>
</dbReference>
<proteinExistence type="predicted"/>
<evidence type="ECO:0000313" key="2">
    <source>
        <dbReference type="Proteomes" id="UP000239203"/>
    </source>
</evidence>